<feature type="region of interest" description="Disordered" evidence="1">
    <location>
        <begin position="195"/>
        <end position="220"/>
    </location>
</feature>
<name>A0AAD2JMI4_9STRA</name>
<gene>
    <name evidence="2" type="ORF">CYCCA115_LOCUS20844</name>
</gene>
<evidence type="ECO:0000313" key="3">
    <source>
        <dbReference type="Proteomes" id="UP001295423"/>
    </source>
</evidence>
<feature type="region of interest" description="Disordered" evidence="1">
    <location>
        <begin position="1"/>
        <end position="29"/>
    </location>
</feature>
<proteinExistence type="predicted"/>
<evidence type="ECO:0000313" key="2">
    <source>
        <dbReference type="EMBL" id="CAJ1964889.1"/>
    </source>
</evidence>
<protein>
    <submittedName>
        <fullName evidence="2">Uncharacterized protein</fullName>
    </submittedName>
</protein>
<feature type="compositionally biased region" description="Acidic residues" evidence="1">
    <location>
        <begin position="203"/>
        <end position="220"/>
    </location>
</feature>
<dbReference type="Proteomes" id="UP001295423">
    <property type="component" value="Unassembled WGS sequence"/>
</dbReference>
<evidence type="ECO:0000256" key="1">
    <source>
        <dbReference type="SAM" id="MobiDB-lite"/>
    </source>
</evidence>
<accession>A0AAD2JMI4</accession>
<dbReference type="AlphaFoldDB" id="A0AAD2JMI4"/>
<organism evidence="2 3">
    <name type="scientific">Cylindrotheca closterium</name>
    <dbReference type="NCBI Taxonomy" id="2856"/>
    <lineage>
        <taxon>Eukaryota</taxon>
        <taxon>Sar</taxon>
        <taxon>Stramenopiles</taxon>
        <taxon>Ochrophyta</taxon>
        <taxon>Bacillariophyta</taxon>
        <taxon>Bacillariophyceae</taxon>
        <taxon>Bacillariophycidae</taxon>
        <taxon>Bacillariales</taxon>
        <taxon>Bacillariaceae</taxon>
        <taxon>Cylindrotheca</taxon>
    </lineage>
</organism>
<sequence>MAGKRGDASAETQGKAKKQKVAAAKSGPPVDPMIREMEYTIMLGTSLDLRILPRKDLISLSNGFIQRAKELNEPRVVVGYKEAEQSHYDQIRQSGFTDEDGVWRNLNSCMPDVANPPKKRRFWFVATVLENPPQLETMDQMTTKDIGSPSSVLPLACLEPKTFKKPHSEIIELSAVLSKRLRGIINDHLKSELGLQVIKSESDSETEEEDGEEEEEEEEK</sequence>
<reference evidence="2" key="1">
    <citation type="submission" date="2023-08" db="EMBL/GenBank/DDBJ databases">
        <authorList>
            <person name="Audoor S."/>
            <person name="Bilcke G."/>
        </authorList>
    </citation>
    <scope>NUCLEOTIDE SEQUENCE</scope>
</reference>
<keyword evidence="3" id="KW-1185">Reference proteome</keyword>
<dbReference type="EMBL" id="CAKOGP040002202">
    <property type="protein sequence ID" value="CAJ1964889.1"/>
    <property type="molecule type" value="Genomic_DNA"/>
</dbReference>
<comment type="caution">
    <text evidence="2">The sequence shown here is derived from an EMBL/GenBank/DDBJ whole genome shotgun (WGS) entry which is preliminary data.</text>
</comment>